<feature type="transmembrane region" description="Helical" evidence="8">
    <location>
        <begin position="106"/>
        <end position="126"/>
    </location>
</feature>
<dbReference type="Gene3D" id="1.20.1250.20">
    <property type="entry name" value="MFS general substrate transporter like domains"/>
    <property type="match status" value="1"/>
</dbReference>
<evidence type="ECO:0000256" key="5">
    <source>
        <dbReference type="ARBA" id="ARBA00022989"/>
    </source>
</evidence>
<evidence type="ECO:0000256" key="1">
    <source>
        <dbReference type="ARBA" id="ARBA00004141"/>
    </source>
</evidence>
<evidence type="ECO:0000256" key="4">
    <source>
        <dbReference type="ARBA" id="ARBA00022692"/>
    </source>
</evidence>
<feature type="transmembrane region" description="Helical" evidence="8">
    <location>
        <begin position="132"/>
        <end position="153"/>
    </location>
</feature>
<dbReference type="InterPro" id="IPR020846">
    <property type="entry name" value="MFS_dom"/>
</dbReference>
<feature type="domain" description="Major facilitator superfamily (MFS) profile" evidence="9">
    <location>
        <begin position="26"/>
        <end position="478"/>
    </location>
</feature>
<dbReference type="NCBIfam" id="TIGR00879">
    <property type="entry name" value="SP"/>
    <property type="match status" value="1"/>
</dbReference>
<dbReference type="PROSITE" id="PS00217">
    <property type="entry name" value="SUGAR_TRANSPORT_2"/>
    <property type="match status" value="1"/>
</dbReference>
<dbReference type="CDD" id="cd17356">
    <property type="entry name" value="MFS_HXT"/>
    <property type="match status" value="1"/>
</dbReference>
<dbReference type="SUPFAM" id="SSF50800">
    <property type="entry name" value="PK beta-barrel domain-like"/>
    <property type="match status" value="1"/>
</dbReference>
<evidence type="ECO:0000256" key="8">
    <source>
        <dbReference type="SAM" id="Phobius"/>
    </source>
</evidence>
<comment type="caution">
    <text evidence="11">The sequence shown here is derived from an EMBL/GenBank/DDBJ whole genome shotgun (WGS) entry which is preliminary data.</text>
</comment>
<dbReference type="InterPro" id="IPR011037">
    <property type="entry name" value="Pyrv_Knase-like_insert_dom_sf"/>
</dbReference>
<dbReference type="SUPFAM" id="SSF103473">
    <property type="entry name" value="MFS general substrate transporter"/>
    <property type="match status" value="1"/>
</dbReference>
<feature type="transmembrane region" description="Helical" evidence="8">
    <location>
        <begin position="165"/>
        <end position="184"/>
    </location>
</feature>
<evidence type="ECO:0000256" key="2">
    <source>
        <dbReference type="ARBA" id="ARBA00010992"/>
    </source>
</evidence>
<dbReference type="PROSITE" id="PS50850">
    <property type="entry name" value="MFS"/>
    <property type="match status" value="1"/>
</dbReference>
<dbReference type="Pfam" id="PF03473">
    <property type="entry name" value="MOSC"/>
    <property type="match status" value="1"/>
</dbReference>
<keyword evidence="12" id="KW-1185">Reference proteome</keyword>
<feature type="transmembrane region" description="Helical" evidence="8">
    <location>
        <begin position="456"/>
        <end position="474"/>
    </location>
</feature>
<evidence type="ECO:0000313" key="11">
    <source>
        <dbReference type="EMBL" id="KAL2841858.1"/>
    </source>
</evidence>
<sequence length="621" mass="67807">MGNWLAAGSADADRVEVPVSLKAYLLCGFACFGGILFGYDSGYISGVLAMNYVKQNFGHAVPTSLDPSGYVLSSWQKSLITSILSAGTFFGALIGGEVAERIGRRLTIMLSCFIFSCGVAGQVAAVNVTGLVIGRLIAGFGVGGVSVTVVLYVSEISPKRIRGMLVSLYQFAITIGLLAASGATQGTSSRDDPSSYRIPIGIQLVWAAVLAIGLFFLPESPRYHVKKQRMDKAAEALSRVRGQPVDSEIIQAELAEIKANYEYESQLTQTSWVDCFKGDLSSPSSNLRRTLVGIFLQMFQQWTGVNFIFYYGTTFFQSVGMSNSFLMSTIMNIVNVCSTPIAFWTIERFGRRTLLLWGAVLMCICEFIVAIVGTADEGSKAANTCLIVFTCVYIFGFASTWGPSAWVLIGEIFPLPIRAKGVALSTASNWLWNCIISTVTPFMVDADKGNLKVKVFFVWGGCLIFCYLFAYFLVPETKGLSLEQIDRMLEETSPRASTKWKPHGTFANEMTSINEVRTGKVEPTFSTREPSAIYKQLRTGAIPVTALGCEGDEHAYELGGGPEKALLQYSAQHYPRWKTELPQTDDALFVPGAFGENLYLHPIPCQDLTTSLGGRFCYPGR</sequence>
<keyword evidence="3 7" id="KW-0813">Transport</keyword>
<accession>A0ABR4JSB8</accession>
<dbReference type="PROSITE" id="PS00216">
    <property type="entry name" value="SUGAR_TRANSPORT_1"/>
    <property type="match status" value="2"/>
</dbReference>
<dbReference type="PANTHER" id="PTHR48022">
    <property type="entry name" value="PLASTIDIC GLUCOSE TRANSPORTER 4"/>
    <property type="match status" value="1"/>
</dbReference>
<feature type="transmembrane region" description="Helical" evidence="8">
    <location>
        <begin position="291"/>
        <end position="313"/>
    </location>
</feature>
<evidence type="ECO:0000256" key="7">
    <source>
        <dbReference type="RuleBase" id="RU003346"/>
    </source>
</evidence>
<dbReference type="InterPro" id="IPR003663">
    <property type="entry name" value="Sugar/inositol_transpt"/>
</dbReference>
<feature type="transmembrane region" description="Helical" evidence="8">
    <location>
        <begin position="75"/>
        <end position="94"/>
    </location>
</feature>
<organism evidence="11 12">
    <name type="scientific">Aspergillus pseudoustus</name>
    <dbReference type="NCBI Taxonomy" id="1810923"/>
    <lineage>
        <taxon>Eukaryota</taxon>
        <taxon>Fungi</taxon>
        <taxon>Dikarya</taxon>
        <taxon>Ascomycota</taxon>
        <taxon>Pezizomycotina</taxon>
        <taxon>Eurotiomycetes</taxon>
        <taxon>Eurotiomycetidae</taxon>
        <taxon>Eurotiales</taxon>
        <taxon>Aspergillaceae</taxon>
        <taxon>Aspergillus</taxon>
        <taxon>Aspergillus subgen. Nidulantes</taxon>
    </lineage>
</organism>
<dbReference type="EMBL" id="JBFXLU010000105">
    <property type="protein sequence ID" value="KAL2841858.1"/>
    <property type="molecule type" value="Genomic_DNA"/>
</dbReference>
<feature type="transmembrane region" description="Helical" evidence="8">
    <location>
        <begin position="196"/>
        <end position="217"/>
    </location>
</feature>
<dbReference type="InterPro" id="IPR050360">
    <property type="entry name" value="MFS_Sugar_Transporters"/>
</dbReference>
<feature type="transmembrane region" description="Helical" evidence="8">
    <location>
        <begin position="353"/>
        <end position="374"/>
    </location>
</feature>
<comment type="similarity">
    <text evidence="2 7">Belongs to the major facilitator superfamily. Sugar transporter (TC 2.A.1.1) family.</text>
</comment>
<dbReference type="InterPro" id="IPR005302">
    <property type="entry name" value="MoCF_Sase_C"/>
</dbReference>
<dbReference type="InterPro" id="IPR036259">
    <property type="entry name" value="MFS_trans_sf"/>
</dbReference>
<feature type="transmembrane region" description="Helical" evidence="8">
    <location>
        <begin position="21"/>
        <end position="39"/>
    </location>
</feature>
<evidence type="ECO:0000256" key="3">
    <source>
        <dbReference type="ARBA" id="ARBA00022448"/>
    </source>
</evidence>
<reference evidence="11 12" key="1">
    <citation type="submission" date="2024-07" db="EMBL/GenBank/DDBJ databases">
        <title>Section-level genome sequencing and comparative genomics of Aspergillus sections Usti and Cavernicolus.</title>
        <authorList>
            <consortium name="Lawrence Berkeley National Laboratory"/>
            <person name="Nybo J.L."/>
            <person name="Vesth T.C."/>
            <person name="Theobald S."/>
            <person name="Frisvad J.C."/>
            <person name="Larsen T.O."/>
            <person name="Kjaerboelling I."/>
            <person name="Rothschild-Mancinelli K."/>
            <person name="Lyhne E.K."/>
            <person name="Kogle M.E."/>
            <person name="Barry K."/>
            <person name="Clum A."/>
            <person name="Na H."/>
            <person name="Ledsgaard L."/>
            <person name="Lin J."/>
            <person name="Lipzen A."/>
            <person name="Kuo A."/>
            <person name="Riley R."/>
            <person name="Mondo S."/>
            <person name="Labutti K."/>
            <person name="Haridas S."/>
            <person name="Pangalinan J."/>
            <person name="Salamov A.A."/>
            <person name="Simmons B.A."/>
            <person name="Magnuson J.K."/>
            <person name="Chen J."/>
            <person name="Drula E."/>
            <person name="Henrissat B."/>
            <person name="Wiebenga A."/>
            <person name="Lubbers R.J."/>
            <person name="Gomes A.C."/>
            <person name="Makela M.R."/>
            <person name="Stajich J."/>
            <person name="Grigoriev I.V."/>
            <person name="Mortensen U.H."/>
            <person name="De Vries R.P."/>
            <person name="Baker S.E."/>
            <person name="Andersen M.R."/>
        </authorList>
    </citation>
    <scope>NUCLEOTIDE SEQUENCE [LARGE SCALE GENOMIC DNA]</scope>
    <source>
        <strain evidence="11 12">CBS 123904</strain>
    </source>
</reference>
<dbReference type="PRINTS" id="PR00171">
    <property type="entry name" value="SUGRTRNSPORT"/>
</dbReference>
<evidence type="ECO:0000259" key="10">
    <source>
        <dbReference type="PROSITE" id="PS51340"/>
    </source>
</evidence>
<gene>
    <name evidence="11" type="ORF">BJY01DRAFT_256911</name>
</gene>
<dbReference type="PANTHER" id="PTHR48022:SF6">
    <property type="entry name" value="MSTA PROTEIN-RELATED"/>
    <property type="match status" value="1"/>
</dbReference>
<evidence type="ECO:0000259" key="9">
    <source>
        <dbReference type="PROSITE" id="PS50850"/>
    </source>
</evidence>
<feature type="transmembrane region" description="Helical" evidence="8">
    <location>
        <begin position="421"/>
        <end position="444"/>
    </location>
</feature>
<dbReference type="Gene3D" id="2.40.33.20">
    <property type="entry name" value="PK beta-barrel domain-like"/>
    <property type="match status" value="1"/>
</dbReference>
<feature type="domain" description="MOSC" evidence="10">
    <location>
        <begin position="536"/>
        <end position="621"/>
    </location>
</feature>
<comment type="subcellular location">
    <subcellularLocation>
        <location evidence="1">Membrane</location>
        <topology evidence="1">Multi-pass membrane protein</topology>
    </subcellularLocation>
</comment>
<feature type="transmembrane region" description="Helical" evidence="8">
    <location>
        <begin position="386"/>
        <end position="409"/>
    </location>
</feature>
<evidence type="ECO:0000256" key="6">
    <source>
        <dbReference type="ARBA" id="ARBA00023136"/>
    </source>
</evidence>
<proteinExistence type="inferred from homology"/>
<keyword evidence="6 8" id="KW-0472">Membrane</keyword>
<dbReference type="InterPro" id="IPR005828">
    <property type="entry name" value="MFS_sugar_transport-like"/>
</dbReference>
<keyword evidence="5 8" id="KW-1133">Transmembrane helix</keyword>
<keyword evidence="4 8" id="KW-0812">Transmembrane</keyword>
<dbReference type="PROSITE" id="PS51340">
    <property type="entry name" value="MOSC"/>
    <property type="match status" value="1"/>
</dbReference>
<protein>
    <submittedName>
        <fullName evidence="11">MFS monosaccharide transporter</fullName>
    </submittedName>
</protein>
<name>A0ABR4JSB8_9EURO</name>
<dbReference type="Proteomes" id="UP001610446">
    <property type="component" value="Unassembled WGS sequence"/>
</dbReference>
<feature type="transmembrane region" description="Helical" evidence="8">
    <location>
        <begin position="325"/>
        <end position="346"/>
    </location>
</feature>
<evidence type="ECO:0000313" key="12">
    <source>
        <dbReference type="Proteomes" id="UP001610446"/>
    </source>
</evidence>
<dbReference type="Pfam" id="PF00083">
    <property type="entry name" value="Sugar_tr"/>
    <property type="match status" value="1"/>
</dbReference>
<dbReference type="InterPro" id="IPR005829">
    <property type="entry name" value="Sugar_transporter_CS"/>
</dbReference>